<evidence type="ECO:0000313" key="2">
    <source>
        <dbReference type="EMBL" id="MEZ0165267.1"/>
    </source>
</evidence>
<dbReference type="CDD" id="cd04690">
    <property type="entry name" value="NUDIX_Hydrolase"/>
    <property type="match status" value="1"/>
</dbReference>
<dbReference type="EMBL" id="JBGFTU010000011">
    <property type="protein sequence ID" value="MEZ0165267.1"/>
    <property type="molecule type" value="Genomic_DNA"/>
</dbReference>
<accession>A0ABV4H125</accession>
<dbReference type="Pfam" id="PF00293">
    <property type="entry name" value="NUDIX"/>
    <property type="match status" value="1"/>
</dbReference>
<proteinExistence type="predicted"/>
<dbReference type="RefSeq" id="WP_370441493.1">
    <property type="nucleotide sequence ID" value="NZ_JBGFTU010000011.1"/>
</dbReference>
<dbReference type="SUPFAM" id="SSF55811">
    <property type="entry name" value="Nudix"/>
    <property type="match status" value="1"/>
</dbReference>
<comment type="caution">
    <text evidence="2">The sequence shown here is derived from an EMBL/GenBank/DDBJ whole genome shotgun (WGS) entry which is preliminary data.</text>
</comment>
<gene>
    <name evidence="2" type="ORF">AB2L27_10910</name>
</gene>
<name>A0ABV4H125_9ACTN</name>
<dbReference type="InterPro" id="IPR000086">
    <property type="entry name" value="NUDIX_hydrolase_dom"/>
</dbReference>
<protein>
    <submittedName>
        <fullName evidence="2">NUDIX domain-containing protein</fullName>
    </submittedName>
</protein>
<dbReference type="PROSITE" id="PS51462">
    <property type="entry name" value="NUDIX"/>
    <property type="match status" value="1"/>
</dbReference>
<feature type="domain" description="Nudix hydrolase" evidence="1">
    <location>
        <begin position="1"/>
        <end position="127"/>
    </location>
</feature>
<evidence type="ECO:0000313" key="3">
    <source>
        <dbReference type="Proteomes" id="UP001565927"/>
    </source>
</evidence>
<keyword evidence="3" id="KW-1185">Reference proteome</keyword>
<sequence length="133" mass="14147">MVLEVVAAAVLVDQRLLTVSKTAAAHVFYLPGGKPDAEELPEQTLARELSEELSTTPLDVQPYLVVRAPAALEGVPMQMTVFRCGLAAPPRLAAELADSRWITGTGLRAPDVLAPAVRDVLVPRLVQDGLLAV</sequence>
<organism evidence="2 3">
    <name type="scientific">Kineococcus halophytocola</name>
    <dbReference type="NCBI Taxonomy" id="3234027"/>
    <lineage>
        <taxon>Bacteria</taxon>
        <taxon>Bacillati</taxon>
        <taxon>Actinomycetota</taxon>
        <taxon>Actinomycetes</taxon>
        <taxon>Kineosporiales</taxon>
        <taxon>Kineosporiaceae</taxon>
        <taxon>Kineococcus</taxon>
    </lineage>
</organism>
<dbReference type="InterPro" id="IPR015797">
    <property type="entry name" value="NUDIX_hydrolase-like_dom_sf"/>
</dbReference>
<dbReference type="Gene3D" id="3.90.79.10">
    <property type="entry name" value="Nucleoside Triphosphate Pyrophosphohydrolase"/>
    <property type="match status" value="1"/>
</dbReference>
<evidence type="ECO:0000259" key="1">
    <source>
        <dbReference type="PROSITE" id="PS51462"/>
    </source>
</evidence>
<reference evidence="2 3" key="1">
    <citation type="submission" date="2024-07" db="EMBL/GenBank/DDBJ databases">
        <authorList>
            <person name="Thanompreechachai J."/>
            <person name="Duangmal K."/>
        </authorList>
    </citation>
    <scope>NUCLEOTIDE SEQUENCE [LARGE SCALE GENOMIC DNA]</scope>
    <source>
        <strain evidence="2 3">LSe6-4</strain>
    </source>
</reference>
<dbReference type="Proteomes" id="UP001565927">
    <property type="component" value="Unassembled WGS sequence"/>
</dbReference>